<protein>
    <submittedName>
        <fullName evidence="3">Uncharacterized protein</fullName>
    </submittedName>
</protein>
<dbReference type="AlphaFoldDB" id="A0A9D4R695"/>
<evidence type="ECO:0000313" key="4">
    <source>
        <dbReference type="Proteomes" id="UP000828390"/>
    </source>
</evidence>
<keyword evidence="2" id="KW-0732">Signal</keyword>
<keyword evidence="4" id="KW-1185">Reference proteome</keyword>
<reference evidence="3" key="2">
    <citation type="submission" date="2020-11" db="EMBL/GenBank/DDBJ databases">
        <authorList>
            <person name="McCartney M.A."/>
            <person name="Auch B."/>
            <person name="Kono T."/>
            <person name="Mallez S."/>
            <person name="Becker A."/>
            <person name="Gohl D.M."/>
            <person name="Silverstein K.A.T."/>
            <person name="Koren S."/>
            <person name="Bechman K.B."/>
            <person name="Herman A."/>
            <person name="Abrahante J.E."/>
            <person name="Garbe J."/>
        </authorList>
    </citation>
    <scope>NUCLEOTIDE SEQUENCE</scope>
    <source>
        <strain evidence="3">Duluth1</strain>
        <tissue evidence="3">Whole animal</tissue>
    </source>
</reference>
<dbReference type="Gene3D" id="3.90.1720.70">
    <property type="match status" value="1"/>
</dbReference>
<proteinExistence type="predicted"/>
<evidence type="ECO:0000256" key="1">
    <source>
        <dbReference type="SAM" id="MobiDB-lite"/>
    </source>
</evidence>
<feature type="region of interest" description="Disordered" evidence="1">
    <location>
        <begin position="212"/>
        <end position="247"/>
    </location>
</feature>
<organism evidence="3 4">
    <name type="scientific">Dreissena polymorpha</name>
    <name type="common">Zebra mussel</name>
    <name type="synonym">Mytilus polymorpha</name>
    <dbReference type="NCBI Taxonomy" id="45954"/>
    <lineage>
        <taxon>Eukaryota</taxon>
        <taxon>Metazoa</taxon>
        <taxon>Spiralia</taxon>
        <taxon>Lophotrochozoa</taxon>
        <taxon>Mollusca</taxon>
        <taxon>Bivalvia</taxon>
        <taxon>Autobranchia</taxon>
        <taxon>Heteroconchia</taxon>
        <taxon>Euheterodonta</taxon>
        <taxon>Imparidentia</taxon>
        <taxon>Neoheterodontei</taxon>
        <taxon>Myida</taxon>
        <taxon>Dreissenoidea</taxon>
        <taxon>Dreissenidae</taxon>
        <taxon>Dreissena</taxon>
    </lineage>
</organism>
<dbReference type="Pfam" id="PF14113">
    <property type="entry name" value="Tae4"/>
    <property type="match status" value="1"/>
</dbReference>
<feature type="chain" id="PRO_5039198221" evidence="2">
    <location>
        <begin position="16"/>
        <end position="247"/>
    </location>
</feature>
<evidence type="ECO:0000313" key="3">
    <source>
        <dbReference type="EMBL" id="KAH3855808.1"/>
    </source>
</evidence>
<name>A0A9D4R695_DREPO</name>
<feature type="compositionally biased region" description="Basic residues" evidence="1">
    <location>
        <begin position="233"/>
        <end position="247"/>
    </location>
</feature>
<feature type="signal peptide" evidence="2">
    <location>
        <begin position="1"/>
        <end position="15"/>
    </location>
</feature>
<gene>
    <name evidence="3" type="ORF">DPMN_098377</name>
</gene>
<evidence type="ECO:0000256" key="2">
    <source>
        <dbReference type="SAM" id="SignalP"/>
    </source>
</evidence>
<comment type="caution">
    <text evidence="3">The sequence shown here is derived from an EMBL/GenBank/DDBJ whole genome shotgun (WGS) entry which is preliminary data.</text>
</comment>
<dbReference type="Proteomes" id="UP000828390">
    <property type="component" value="Unassembled WGS sequence"/>
</dbReference>
<reference evidence="3" key="1">
    <citation type="journal article" date="2019" name="bioRxiv">
        <title>The Genome of the Zebra Mussel, Dreissena polymorpha: A Resource for Invasive Species Research.</title>
        <authorList>
            <person name="McCartney M.A."/>
            <person name="Auch B."/>
            <person name="Kono T."/>
            <person name="Mallez S."/>
            <person name="Zhang Y."/>
            <person name="Obille A."/>
            <person name="Becker A."/>
            <person name="Abrahante J.E."/>
            <person name="Garbe J."/>
            <person name="Badalamenti J.P."/>
            <person name="Herman A."/>
            <person name="Mangelson H."/>
            <person name="Liachko I."/>
            <person name="Sullivan S."/>
            <person name="Sone E.D."/>
            <person name="Koren S."/>
            <person name="Silverstein K.A.T."/>
            <person name="Beckman K.B."/>
            <person name="Gohl D.M."/>
        </authorList>
    </citation>
    <scope>NUCLEOTIDE SEQUENCE</scope>
    <source>
        <strain evidence="3">Duluth1</strain>
        <tissue evidence="3">Whole animal</tissue>
    </source>
</reference>
<dbReference type="EMBL" id="JAIWYP010000003">
    <property type="protein sequence ID" value="KAH3855808.1"/>
    <property type="molecule type" value="Genomic_DNA"/>
</dbReference>
<accession>A0A9D4R695</accession>
<dbReference type="InterPro" id="IPR025562">
    <property type="entry name" value="Tae4"/>
</dbReference>
<sequence length="247" mass="28107">MLVRLVLLLAISVCAEKIPLPNFQDLRSNYPGYKHHGGVYSKPELLGHLALHNASDLLINDTSALRLSYSLNHIGGVHSLGTELIRLSKFGHDSVQGQNKMQYIYLPIAFGPYLADKYGYPNISKLHMTDPSQTKHSFWGQQGILRVITYTEHGSRPKGHVALWDCNHFHQSKDWIAEHNLLTVEFWASPDSACKEADLDYNKSKSVLQDASVQSDSALQAHHQRHEAIPQNVRHRARKLRKQQRRH</sequence>